<keyword evidence="1" id="KW-0812">Transmembrane</keyword>
<dbReference type="EMBL" id="D00295">
    <property type="protein sequence ID" value="BAA00208.1"/>
    <property type="molecule type" value="Genomic_DNA"/>
</dbReference>
<sequence>MSSNFVSIIHLISMGKVYHFVFTRFAFIILFISNNISYLFVNIFNIFCIIRKQLGNIVLIIFIFSNNVSDSLYTIAMLSSLDNKSKRLKS</sequence>
<protein>
    <submittedName>
        <fullName evidence="2">Fowlpox virus genomic DNA, 11.2 kb-long BamHI-fragment with twenty open reading frames</fullName>
    </submittedName>
</protein>
<proteinExistence type="predicted"/>
<accession>Q9YPJ5</accession>
<organism evidence="2">
    <name type="scientific">Fowlpox virus</name>
    <name type="common">FPV</name>
    <dbReference type="NCBI Taxonomy" id="10261"/>
    <lineage>
        <taxon>Viruses</taxon>
        <taxon>Varidnaviria</taxon>
        <taxon>Bamfordvirae</taxon>
        <taxon>Nucleocytoviricota</taxon>
        <taxon>Pokkesviricetes</taxon>
        <taxon>Chitovirales</taxon>
        <taxon>Poxviridae</taxon>
        <taxon>Chordopoxvirinae</taxon>
        <taxon>Avipoxvirus</taxon>
        <taxon>Avipoxvirus fowlpox</taxon>
    </lineage>
</organism>
<organismHost>
    <name type="scientific">Vertebrata</name>
    <name type="common">vertebrates</name>
    <dbReference type="NCBI Taxonomy" id="7742"/>
</organismHost>
<keyword evidence="1" id="KW-1133">Transmembrane helix</keyword>
<evidence type="ECO:0000256" key="1">
    <source>
        <dbReference type="SAM" id="Phobius"/>
    </source>
</evidence>
<feature type="transmembrane region" description="Helical" evidence="1">
    <location>
        <begin position="25"/>
        <end position="50"/>
    </location>
</feature>
<keyword evidence="1" id="KW-0472">Membrane</keyword>
<dbReference type="PIR" id="JT0461">
    <property type="entry name" value="JT0461"/>
</dbReference>
<evidence type="ECO:0000313" key="2">
    <source>
        <dbReference type="EMBL" id="BAA00208.1"/>
    </source>
</evidence>
<feature type="transmembrane region" description="Helical" evidence="1">
    <location>
        <begin position="57"/>
        <end position="81"/>
    </location>
</feature>
<reference evidence="2" key="1">
    <citation type="journal article" date="1988" name="J. Gen. Virol.">
        <title>Sequence analysis of an 11.2 kilobase, near-terminal, BamHI fragment of fowlpox virus.</title>
        <authorList>
            <person name="Tomley F."/>
            <person name="Binns M."/>
            <person name="Campbell J."/>
            <person name="Boursnell M.E."/>
        </authorList>
    </citation>
    <scope>NUCLEOTIDE SEQUENCE</scope>
    <source>
        <strain evidence="2">HP-438</strain>
    </source>
</reference>
<name>Q9YPJ5_FOWPV</name>